<feature type="compositionally biased region" description="Gly residues" evidence="10">
    <location>
        <begin position="431"/>
        <end position="442"/>
    </location>
</feature>
<dbReference type="InterPro" id="IPR036410">
    <property type="entry name" value="HSP_DnaJ_Cys-rich_dom_sf"/>
</dbReference>
<keyword evidence="13" id="KW-1185">Reference proteome</keyword>
<dbReference type="PROSITE" id="PS50076">
    <property type="entry name" value="DNAJ_2"/>
    <property type="match status" value="1"/>
</dbReference>
<sequence>MFFHGMNGGGGRSGPADTALYDLLKVKPNASDDEIKKSYRQLAKEFHPDKNPQHGEKFKEISYAYEILSNPQRRQLYDARGLDGIKENGAGGGGFGSDDLFSQLFGGGGGGGGGHPFASMFGGGGGGGGRRRRMRGQDMMHPLRVTLEDLYNGKTSRLQLSKQVICTGCKGVGGREGSSVECRGCKGRGVKVIVRQLAPGMVQQMQTACPDCQGEGTMIADKDKCKRCNGKKTTQEQKLLEVHINKGMRDGQRITFAGEGDQEPGIQSGDVVIVLQTKEHETFTRQGDDLYMKKTISLTEALCGFSFIVKHLDARDILIQGKPGDVIEPGTVRGISGEGMPQARFPDNKGTLFVQFQVDFPSNNFLPSEEKYKKLETFLPPRPTTTVPEGENVEEVSLMPYEDSHGKTNQQGGGREAYHHEEDSDEEGHSHGPGGGVRCAQS</sequence>
<feature type="domain" description="CR-type" evidence="12">
    <location>
        <begin position="153"/>
        <end position="237"/>
    </location>
</feature>
<dbReference type="HAMAP" id="MF_01152">
    <property type="entry name" value="DnaJ"/>
    <property type="match status" value="1"/>
</dbReference>
<dbReference type="CDD" id="cd06257">
    <property type="entry name" value="DnaJ"/>
    <property type="match status" value="1"/>
</dbReference>
<dbReference type="InterPro" id="IPR001305">
    <property type="entry name" value="HSP_DnaJ_Cys-rich_dom"/>
</dbReference>
<protein>
    <submittedName>
        <fullName evidence="14">Uncharacterized protein</fullName>
    </submittedName>
</protein>
<dbReference type="WBParaSite" id="PSAMB.scaffold7059size8298.g29530.t1">
    <property type="protein sequence ID" value="PSAMB.scaffold7059size8298.g29530.t1"/>
    <property type="gene ID" value="PSAMB.scaffold7059size8298.g29530"/>
</dbReference>
<feature type="domain" description="J" evidence="11">
    <location>
        <begin position="19"/>
        <end position="81"/>
    </location>
</feature>
<keyword evidence="5 9" id="KW-0862">Zinc</keyword>
<dbReference type="FunFam" id="1.10.287.110:FF:000016">
    <property type="entry name" value="DnaJ (Hsp40) homolog, subfamily A, member 2"/>
    <property type="match status" value="1"/>
</dbReference>
<keyword evidence="1" id="KW-0488">Methylation</keyword>
<evidence type="ECO:0000313" key="14">
    <source>
        <dbReference type="WBParaSite" id="PSAMB.scaffold7059size8298.g29530.t1"/>
    </source>
</evidence>
<evidence type="ECO:0000256" key="10">
    <source>
        <dbReference type="SAM" id="MobiDB-lite"/>
    </source>
</evidence>
<dbReference type="FunFam" id="2.10.230.10:FF:000001">
    <property type="entry name" value="DnaJ subfamily A member 2"/>
    <property type="match status" value="1"/>
</dbReference>
<dbReference type="Pfam" id="PF00226">
    <property type="entry name" value="DnaJ"/>
    <property type="match status" value="1"/>
</dbReference>
<evidence type="ECO:0000259" key="11">
    <source>
        <dbReference type="PROSITE" id="PS50076"/>
    </source>
</evidence>
<dbReference type="InterPro" id="IPR008971">
    <property type="entry name" value="HSP40/DnaJ_pept-bd"/>
</dbReference>
<evidence type="ECO:0000256" key="9">
    <source>
        <dbReference type="PROSITE-ProRule" id="PRU00546"/>
    </source>
</evidence>
<dbReference type="AlphaFoldDB" id="A0A914X7F1"/>
<reference evidence="14" key="1">
    <citation type="submission" date="2022-11" db="UniProtKB">
        <authorList>
            <consortium name="WormBaseParasite"/>
        </authorList>
    </citation>
    <scope>IDENTIFICATION</scope>
</reference>
<keyword evidence="7" id="KW-0449">Lipoprotein</keyword>
<dbReference type="Gene3D" id="1.10.287.110">
    <property type="entry name" value="DnaJ domain"/>
    <property type="match status" value="1"/>
</dbReference>
<name>A0A914X7F1_9BILA</name>
<evidence type="ECO:0000256" key="3">
    <source>
        <dbReference type="ARBA" id="ARBA00022737"/>
    </source>
</evidence>
<dbReference type="InterPro" id="IPR044713">
    <property type="entry name" value="DNJA1/2-like"/>
</dbReference>
<dbReference type="PROSITE" id="PS00636">
    <property type="entry name" value="DNAJ_1"/>
    <property type="match status" value="1"/>
</dbReference>
<keyword evidence="4 9" id="KW-0863">Zinc-finger</keyword>
<dbReference type="SUPFAM" id="SSF49493">
    <property type="entry name" value="HSP40/DnaJ peptide-binding domain"/>
    <property type="match status" value="2"/>
</dbReference>
<organism evidence="13 14">
    <name type="scientific">Plectus sambesii</name>
    <dbReference type="NCBI Taxonomy" id="2011161"/>
    <lineage>
        <taxon>Eukaryota</taxon>
        <taxon>Metazoa</taxon>
        <taxon>Ecdysozoa</taxon>
        <taxon>Nematoda</taxon>
        <taxon>Chromadorea</taxon>
        <taxon>Plectida</taxon>
        <taxon>Plectina</taxon>
        <taxon>Plectoidea</taxon>
        <taxon>Plectidae</taxon>
        <taxon>Plectus</taxon>
    </lineage>
</organism>
<evidence type="ECO:0000256" key="4">
    <source>
        <dbReference type="ARBA" id="ARBA00022771"/>
    </source>
</evidence>
<evidence type="ECO:0000313" key="13">
    <source>
        <dbReference type="Proteomes" id="UP000887566"/>
    </source>
</evidence>
<dbReference type="GO" id="GO:0009408">
    <property type="term" value="P:response to heat"/>
    <property type="evidence" value="ECO:0007669"/>
    <property type="project" value="InterPro"/>
</dbReference>
<evidence type="ECO:0000259" key="12">
    <source>
        <dbReference type="PROSITE" id="PS51188"/>
    </source>
</evidence>
<dbReference type="GO" id="GO:0030544">
    <property type="term" value="F:Hsp70 protein binding"/>
    <property type="evidence" value="ECO:0007669"/>
    <property type="project" value="InterPro"/>
</dbReference>
<dbReference type="GO" id="GO:0005524">
    <property type="term" value="F:ATP binding"/>
    <property type="evidence" value="ECO:0007669"/>
    <property type="project" value="InterPro"/>
</dbReference>
<evidence type="ECO:0000256" key="2">
    <source>
        <dbReference type="ARBA" id="ARBA00022723"/>
    </source>
</evidence>
<dbReference type="FunFam" id="2.60.260.20:FF:000003">
    <property type="entry name" value="DnaJ subfamily A member 2"/>
    <property type="match status" value="1"/>
</dbReference>
<dbReference type="Gene3D" id="2.60.260.20">
    <property type="entry name" value="Urease metallochaperone UreE, N-terminal domain"/>
    <property type="match status" value="2"/>
</dbReference>
<keyword evidence="8" id="KW-0636">Prenylation</keyword>
<dbReference type="CDD" id="cd10747">
    <property type="entry name" value="DnaJ_C"/>
    <property type="match status" value="1"/>
</dbReference>
<evidence type="ECO:0000256" key="8">
    <source>
        <dbReference type="ARBA" id="ARBA00023289"/>
    </source>
</evidence>
<feature type="compositionally biased region" description="Basic and acidic residues" evidence="10">
    <location>
        <begin position="416"/>
        <end position="430"/>
    </location>
</feature>
<dbReference type="GO" id="GO:0006457">
    <property type="term" value="P:protein folding"/>
    <property type="evidence" value="ECO:0007669"/>
    <property type="project" value="InterPro"/>
</dbReference>
<dbReference type="GO" id="GO:0051082">
    <property type="term" value="F:unfolded protein binding"/>
    <property type="evidence" value="ECO:0007669"/>
    <property type="project" value="InterPro"/>
</dbReference>
<proteinExistence type="inferred from homology"/>
<dbReference type="InterPro" id="IPR001623">
    <property type="entry name" value="DnaJ_domain"/>
</dbReference>
<dbReference type="GO" id="GO:0008270">
    <property type="term" value="F:zinc ion binding"/>
    <property type="evidence" value="ECO:0007669"/>
    <property type="project" value="UniProtKB-KW"/>
</dbReference>
<keyword evidence="6" id="KW-0143">Chaperone</keyword>
<dbReference type="InterPro" id="IPR036869">
    <property type="entry name" value="J_dom_sf"/>
</dbReference>
<dbReference type="InterPro" id="IPR018253">
    <property type="entry name" value="DnaJ_domain_CS"/>
</dbReference>
<dbReference type="PROSITE" id="PS51188">
    <property type="entry name" value="ZF_CR"/>
    <property type="match status" value="1"/>
</dbReference>
<evidence type="ECO:0000256" key="5">
    <source>
        <dbReference type="ARBA" id="ARBA00022833"/>
    </source>
</evidence>
<dbReference type="Pfam" id="PF00684">
    <property type="entry name" value="DnaJ_CXXCXGXG"/>
    <property type="match status" value="1"/>
</dbReference>
<feature type="region of interest" description="Disordered" evidence="10">
    <location>
        <begin position="379"/>
        <end position="442"/>
    </location>
</feature>
<dbReference type="InterPro" id="IPR002939">
    <property type="entry name" value="DnaJ_C"/>
</dbReference>
<keyword evidence="3" id="KW-0677">Repeat</keyword>
<dbReference type="Pfam" id="PF01556">
    <property type="entry name" value="DnaJ_C"/>
    <property type="match status" value="1"/>
</dbReference>
<dbReference type="SUPFAM" id="SSF57938">
    <property type="entry name" value="DnaJ/Hsp40 cysteine-rich domain"/>
    <property type="match status" value="1"/>
</dbReference>
<dbReference type="InterPro" id="IPR012724">
    <property type="entry name" value="DnaJ"/>
</dbReference>
<feature type="zinc finger region" description="CR-type" evidence="9">
    <location>
        <begin position="153"/>
        <end position="237"/>
    </location>
</feature>
<evidence type="ECO:0000256" key="1">
    <source>
        <dbReference type="ARBA" id="ARBA00022481"/>
    </source>
</evidence>
<accession>A0A914X7F1</accession>
<evidence type="ECO:0000256" key="6">
    <source>
        <dbReference type="ARBA" id="ARBA00023186"/>
    </source>
</evidence>
<dbReference type="Proteomes" id="UP000887566">
    <property type="component" value="Unplaced"/>
</dbReference>
<dbReference type="SUPFAM" id="SSF46565">
    <property type="entry name" value="Chaperone J-domain"/>
    <property type="match status" value="1"/>
</dbReference>
<dbReference type="Gene3D" id="2.10.230.10">
    <property type="entry name" value="Heat shock protein DnaJ, cysteine-rich domain"/>
    <property type="match status" value="1"/>
</dbReference>
<dbReference type="PRINTS" id="PR00625">
    <property type="entry name" value="JDOMAIN"/>
</dbReference>
<dbReference type="PANTHER" id="PTHR43888">
    <property type="entry name" value="DNAJ-LIKE-2, ISOFORM A-RELATED"/>
    <property type="match status" value="1"/>
</dbReference>
<dbReference type="SMART" id="SM00271">
    <property type="entry name" value="DnaJ"/>
    <property type="match status" value="1"/>
</dbReference>
<keyword evidence="2 9" id="KW-0479">Metal-binding</keyword>
<evidence type="ECO:0000256" key="7">
    <source>
        <dbReference type="ARBA" id="ARBA00023288"/>
    </source>
</evidence>
<dbReference type="CDD" id="cd10719">
    <property type="entry name" value="DnaJ_zf"/>
    <property type="match status" value="1"/>
</dbReference>